<evidence type="ECO:0008006" key="3">
    <source>
        <dbReference type="Google" id="ProtNLM"/>
    </source>
</evidence>
<dbReference type="EMBL" id="JALDAX010000007">
    <property type="protein sequence ID" value="MCI3241960.1"/>
    <property type="molecule type" value="Genomic_DNA"/>
</dbReference>
<protein>
    <recommendedName>
        <fullName evidence="3">Secreted protein</fullName>
    </recommendedName>
</protein>
<accession>A0ABS9XIV9</accession>
<dbReference type="RefSeq" id="WP_242710575.1">
    <property type="nucleotide sequence ID" value="NZ_JALDAX010000007.1"/>
</dbReference>
<comment type="caution">
    <text evidence="1">The sequence shown here is derived from an EMBL/GenBank/DDBJ whole genome shotgun (WGS) entry which is preliminary data.</text>
</comment>
<name>A0ABS9XIV9_9ACTN</name>
<proteinExistence type="predicted"/>
<sequence length="114" mass="12064">MSALVIAATPSAAPSAPTPADVPAGHVYFWPDPNQTGTAFDYAPPGYKEADAQVMRHAYSFASKATATVYAISRPSSGPCLYRPILPEEYSTNWVAWATKFDGVSDTTMGCAAD</sequence>
<reference evidence="1" key="1">
    <citation type="submission" date="2022-03" db="EMBL/GenBank/DDBJ databases">
        <title>Streptomyces 7R015 and 7R016 isolated from Barleria lupulina in Thailand.</title>
        <authorList>
            <person name="Kanchanasin P."/>
            <person name="Phongsopitanun W."/>
            <person name="Tanasupawat S."/>
        </authorList>
    </citation>
    <scope>NUCLEOTIDE SEQUENCE</scope>
    <source>
        <strain evidence="1">7R016</strain>
    </source>
</reference>
<evidence type="ECO:0000313" key="2">
    <source>
        <dbReference type="Proteomes" id="UP001165270"/>
    </source>
</evidence>
<organism evidence="1 2">
    <name type="scientific">Streptomyces spinosisporus</name>
    <dbReference type="NCBI Taxonomy" id="2927582"/>
    <lineage>
        <taxon>Bacteria</taxon>
        <taxon>Bacillati</taxon>
        <taxon>Actinomycetota</taxon>
        <taxon>Actinomycetes</taxon>
        <taxon>Kitasatosporales</taxon>
        <taxon>Streptomycetaceae</taxon>
        <taxon>Streptomyces</taxon>
    </lineage>
</organism>
<keyword evidence="2" id="KW-1185">Reference proteome</keyword>
<dbReference type="Proteomes" id="UP001165270">
    <property type="component" value="Unassembled WGS sequence"/>
</dbReference>
<evidence type="ECO:0000313" key="1">
    <source>
        <dbReference type="EMBL" id="MCI3241960.1"/>
    </source>
</evidence>
<gene>
    <name evidence="1" type="ORF">MQN93_19760</name>
</gene>